<gene>
    <name evidence="2" type="primary">SYTL1</name>
</gene>
<accession>A0A8C3PE33</accession>
<feature type="region of interest" description="Disordered" evidence="1">
    <location>
        <begin position="59"/>
        <end position="91"/>
    </location>
</feature>
<sequence length="91" mass="9783">MSSSVSSLSSGSMMSLYSDSDVGNVEVRGCVQFALQYEAKKKELQIRVIQCRDLAEAKKQRSDPAGLPLTSSLSPSCCSTRSSRRSCRAGS</sequence>
<dbReference type="GO" id="GO:0042043">
    <property type="term" value="F:neurexin family protein binding"/>
    <property type="evidence" value="ECO:0007669"/>
    <property type="project" value="TreeGrafter"/>
</dbReference>
<dbReference type="Gene3D" id="2.60.40.150">
    <property type="entry name" value="C2 domain"/>
    <property type="match status" value="1"/>
</dbReference>
<reference evidence="2" key="2">
    <citation type="submission" date="2025-09" db="UniProtKB">
        <authorList>
            <consortium name="Ensembl"/>
        </authorList>
    </citation>
    <scope>IDENTIFICATION</scope>
</reference>
<keyword evidence="3" id="KW-1185">Reference proteome</keyword>
<dbReference type="GO" id="GO:0070382">
    <property type="term" value="C:exocytic vesicle"/>
    <property type="evidence" value="ECO:0007669"/>
    <property type="project" value="TreeGrafter"/>
</dbReference>
<organism evidence="2 3">
    <name type="scientific">Chrysemys picta bellii</name>
    <name type="common">Western painted turtle</name>
    <name type="synonym">Emys bellii</name>
    <dbReference type="NCBI Taxonomy" id="8478"/>
    <lineage>
        <taxon>Eukaryota</taxon>
        <taxon>Metazoa</taxon>
        <taxon>Chordata</taxon>
        <taxon>Craniata</taxon>
        <taxon>Vertebrata</taxon>
        <taxon>Euteleostomi</taxon>
        <taxon>Archelosauria</taxon>
        <taxon>Testudinata</taxon>
        <taxon>Testudines</taxon>
        <taxon>Cryptodira</taxon>
        <taxon>Durocryptodira</taxon>
        <taxon>Testudinoidea</taxon>
        <taxon>Emydidae</taxon>
        <taxon>Chrysemys</taxon>
    </lineage>
</organism>
<protein>
    <submittedName>
        <fullName evidence="2">Synaptotagmin like 1</fullName>
    </submittedName>
</protein>
<feature type="compositionally biased region" description="Low complexity" evidence="1">
    <location>
        <begin position="64"/>
        <end position="81"/>
    </location>
</feature>
<reference evidence="2" key="1">
    <citation type="submission" date="2025-08" db="UniProtKB">
        <authorList>
            <consortium name="Ensembl"/>
        </authorList>
    </citation>
    <scope>IDENTIFICATION</scope>
</reference>
<dbReference type="Proteomes" id="UP000694380">
    <property type="component" value="Unplaced"/>
</dbReference>
<dbReference type="AlphaFoldDB" id="A0A8C3PE33"/>
<dbReference type="PANTHER" id="PTHR45716">
    <property type="entry name" value="BITESIZE, ISOFORM I"/>
    <property type="match status" value="1"/>
</dbReference>
<proteinExistence type="predicted"/>
<dbReference type="GeneTree" id="ENSGT00940000160932"/>
<evidence type="ECO:0000313" key="3">
    <source>
        <dbReference type="Proteomes" id="UP000694380"/>
    </source>
</evidence>
<dbReference type="GO" id="GO:0006887">
    <property type="term" value="P:exocytosis"/>
    <property type="evidence" value="ECO:0007669"/>
    <property type="project" value="TreeGrafter"/>
</dbReference>
<dbReference type="SUPFAM" id="SSF49562">
    <property type="entry name" value="C2 domain (Calcium/lipid-binding domain, CaLB)"/>
    <property type="match status" value="1"/>
</dbReference>
<evidence type="ECO:0000256" key="1">
    <source>
        <dbReference type="SAM" id="MobiDB-lite"/>
    </source>
</evidence>
<dbReference type="GO" id="GO:0005886">
    <property type="term" value="C:plasma membrane"/>
    <property type="evidence" value="ECO:0007669"/>
    <property type="project" value="TreeGrafter"/>
</dbReference>
<dbReference type="PANTHER" id="PTHR45716:SF3">
    <property type="entry name" value="SYNAPTOTAGMIN-LIKE PROTEIN 1"/>
    <property type="match status" value="1"/>
</dbReference>
<dbReference type="Ensembl" id="ENSCPBT00000042067.1">
    <property type="protein sequence ID" value="ENSCPBP00000035869.1"/>
    <property type="gene ID" value="ENSCPBG00000024928.1"/>
</dbReference>
<feature type="compositionally biased region" description="Basic residues" evidence="1">
    <location>
        <begin position="82"/>
        <end position="91"/>
    </location>
</feature>
<name>A0A8C3PE33_CHRPI</name>
<evidence type="ECO:0000313" key="2">
    <source>
        <dbReference type="Ensembl" id="ENSCPBP00000035869.1"/>
    </source>
</evidence>
<dbReference type="InterPro" id="IPR035892">
    <property type="entry name" value="C2_domain_sf"/>
</dbReference>